<dbReference type="Pfam" id="PF06197">
    <property type="entry name" value="DUF998"/>
    <property type="match status" value="1"/>
</dbReference>
<comment type="caution">
    <text evidence="2">The sequence shown here is derived from an EMBL/GenBank/DDBJ whole genome shotgun (WGS) entry which is preliminary data.</text>
</comment>
<reference evidence="2 3" key="1">
    <citation type="submission" date="2020-08" db="EMBL/GenBank/DDBJ databases">
        <title>Sequencing the genomes of 1000 actinobacteria strains.</title>
        <authorList>
            <person name="Klenk H.-P."/>
        </authorList>
    </citation>
    <scope>NUCLEOTIDE SEQUENCE [LARGE SCALE GENOMIC DNA]</scope>
    <source>
        <strain evidence="2 3">DSM 21065</strain>
    </source>
</reference>
<accession>A0A7W8ZXD8</accession>
<protein>
    <recommendedName>
        <fullName evidence="4">DUF998 domain-containing protein</fullName>
    </recommendedName>
</protein>
<sequence>MPRISRRTYATAAMIGAAGYAVVDTVLQFLPPHYSPISDAESNLAVGPFGWIMNVNFLGRAVTSACAVGALAGLTGGGPLRRSGLVLFGFGGLCSAVLAFFPTDVHPDGEAGLVAHTAAGAVHLTVATVGFLAALAGITTLTGWLWRSGSLSGGRGAAVGFTAVGLAGLAFLGLTIVAAPGMLGLAERICLVGILGWVFFVCREIRGQSELNSR</sequence>
<feature type="transmembrane region" description="Helical" evidence="1">
    <location>
        <begin position="185"/>
        <end position="202"/>
    </location>
</feature>
<dbReference type="Proteomes" id="UP000561726">
    <property type="component" value="Unassembled WGS sequence"/>
</dbReference>
<evidence type="ECO:0000256" key="1">
    <source>
        <dbReference type="SAM" id="Phobius"/>
    </source>
</evidence>
<keyword evidence="1" id="KW-1133">Transmembrane helix</keyword>
<feature type="transmembrane region" description="Helical" evidence="1">
    <location>
        <begin position="12"/>
        <end position="31"/>
    </location>
</feature>
<gene>
    <name evidence="2" type="ORF">BJ997_002280</name>
</gene>
<evidence type="ECO:0008006" key="4">
    <source>
        <dbReference type="Google" id="ProtNLM"/>
    </source>
</evidence>
<keyword evidence="1" id="KW-0472">Membrane</keyword>
<proteinExistence type="predicted"/>
<organism evidence="2 3">
    <name type="scientific">Cryobacterium roopkundense</name>
    <dbReference type="NCBI Taxonomy" id="1001240"/>
    <lineage>
        <taxon>Bacteria</taxon>
        <taxon>Bacillati</taxon>
        <taxon>Actinomycetota</taxon>
        <taxon>Actinomycetes</taxon>
        <taxon>Micrococcales</taxon>
        <taxon>Microbacteriaceae</taxon>
        <taxon>Cryobacterium</taxon>
    </lineage>
</organism>
<dbReference type="AlphaFoldDB" id="A0A7W8ZXD8"/>
<dbReference type="OrthoDB" id="8159487at2"/>
<feature type="transmembrane region" description="Helical" evidence="1">
    <location>
        <begin position="51"/>
        <end position="72"/>
    </location>
</feature>
<evidence type="ECO:0000313" key="3">
    <source>
        <dbReference type="Proteomes" id="UP000561726"/>
    </source>
</evidence>
<name>A0A7W8ZXD8_9MICO</name>
<feature type="transmembrane region" description="Helical" evidence="1">
    <location>
        <begin position="84"/>
        <end position="101"/>
    </location>
</feature>
<dbReference type="InterPro" id="IPR009339">
    <property type="entry name" value="DUF998"/>
</dbReference>
<feature type="transmembrane region" description="Helical" evidence="1">
    <location>
        <begin position="158"/>
        <end position="179"/>
    </location>
</feature>
<dbReference type="RefSeq" id="WP_152602125.1">
    <property type="nucleotide sequence ID" value="NZ_JACHBQ010000001.1"/>
</dbReference>
<keyword evidence="1" id="KW-0812">Transmembrane</keyword>
<dbReference type="EMBL" id="JACHBQ010000001">
    <property type="protein sequence ID" value="MBB5641732.1"/>
    <property type="molecule type" value="Genomic_DNA"/>
</dbReference>
<feature type="transmembrane region" description="Helical" evidence="1">
    <location>
        <begin position="121"/>
        <end position="146"/>
    </location>
</feature>
<evidence type="ECO:0000313" key="2">
    <source>
        <dbReference type="EMBL" id="MBB5641732.1"/>
    </source>
</evidence>